<dbReference type="Proteomes" id="UP000325333">
    <property type="component" value="Unassembled WGS sequence"/>
</dbReference>
<name>A0A5B0KQ70_9PROT</name>
<proteinExistence type="predicted"/>
<comment type="caution">
    <text evidence="1">The sequence shown here is derived from an EMBL/GenBank/DDBJ whole genome shotgun (WGS) entry which is preliminary data.</text>
</comment>
<evidence type="ECO:0000313" key="2">
    <source>
        <dbReference type="Proteomes" id="UP000325333"/>
    </source>
</evidence>
<dbReference type="EMBL" id="VEWN01000013">
    <property type="protein sequence ID" value="KAA1053740.1"/>
    <property type="molecule type" value="Genomic_DNA"/>
</dbReference>
<sequence length="55" mass="6294">MEDRDEGHVVKDGMVQFHNITVTYVPARTSQGYRPSLTSAWCGPFRKDLDDGVFY</sequence>
<dbReference type="RefSeq" id="WP_176025378.1">
    <property type="nucleotide sequence ID" value="NZ_VEWN01000013.1"/>
</dbReference>
<dbReference type="AlphaFoldDB" id="A0A5B0KQ70"/>
<gene>
    <name evidence="1" type="ORF">FH063_002322</name>
</gene>
<accession>A0A5B0KQ70</accession>
<evidence type="ECO:0000313" key="1">
    <source>
        <dbReference type="EMBL" id="KAA1053740.1"/>
    </source>
</evidence>
<reference evidence="1 2" key="1">
    <citation type="submission" date="2019-07" db="EMBL/GenBank/DDBJ databases">
        <title>Genome sequencing of the stress-tolerant strain Azospirillum brasilense Az19.</title>
        <authorList>
            <person name="Maroniche G.A."/>
            <person name="Garcia J.E."/>
            <person name="Pagnussat L."/>
            <person name="Amenta M."/>
            <person name="Creus C.M."/>
        </authorList>
    </citation>
    <scope>NUCLEOTIDE SEQUENCE [LARGE SCALE GENOMIC DNA]</scope>
    <source>
        <strain evidence="1 2">Az19</strain>
    </source>
</reference>
<protein>
    <submittedName>
        <fullName evidence="1">Uncharacterized protein</fullName>
    </submittedName>
</protein>
<organism evidence="1 2">
    <name type="scientific">Azospirillum argentinense</name>
    <dbReference type="NCBI Taxonomy" id="2970906"/>
    <lineage>
        <taxon>Bacteria</taxon>
        <taxon>Pseudomonadati</taxon>
        <taxon>Pseudomonadota</taxon>
        <taxon>Alphaproteobacteria</taxon>
        <taxon>Rhodospirillales</taxon>
        <taxon>Azospirillaceae</taxon>
        <taxon>Azospirillum</taxon>
    </lineage>
</organism>